<evidence type="ECO:0008006" key="11">
    <source>
        <dbReference type="Google" id="ProtNLM"/>
    </source>
</evidence>
<dbReference type="GO" id="GO:0004497">
    <property type="term" value="F:monooxygenase activity"/>
    <property type="evidence" value="ECO:0007669"/>
    <property type="project" value="UniProtKB-KW"/>
</dbReference>
<keyword evidence="10" id="KW-1185">Reference proteome</keyword>
<dbReference type="PANTHER" id="PTHR24296">
    <property type="entry name" value="CYTOCHROME P450"/>
    <property type="match status" value="1"/>
</dbReference>
<organism evidence="9 10">
    <name type="scientific">Salix brachista</name>
    <dbReference type="NCBI Taxonomy" id="2182728"/>
    <lineage>
        <taxon>Eukaryota</taxon>
        <taxon>Viridiplantae</taxon>
        <taxon>Streptophyta</taxon>
        <taxon>Embryophyta</taxon>
        <taxon>Tracheophyta</taxon>
        <taxon>Spermatophyta</taxon>
        <taxon>Magnoliopsida</taxon>
        <taxon>eudicotyledons</taxon>
        <taxon>Gunneridae</taxon>
        <taxon>Pentapetalae</taxon>
        <taxon>rosids</taxon>
        <taxon>fabids</taxon>
        <taxon>Malpighiales</taxon>
        <taxon>Salicaceae</taxon>
        <taxon>Saliceae</taxon>
        <taxon>Salix</taxon>
    </lineage>
</organism>
<comment type="cofactor">
    <cofactor evidence="1">
        <name>heme</name>
        <dbReference type="ChEBI" id="CHEBI:30413"/>
    </cofactor>
</comment>
<dbReference type="EMBL" id="VDCV01000012">
    <property type="protein sequence ID" value="KAB5532388.1"/>
    <property type="molecule type" value="Genomic_DNA"/>
</dbReference>
<comment type="caution">
    <text evidence="9">The sequence shown here is derived from an EMBL/GenBank/DDBJ whole genome shotgun (WGS) entry which is preliminary data.</text>
</comment>
<accession>A0A5N5KQC6</accession>
<dbReference type="Pfam" id="PF00067">
    <property type="entry name" value="p450"/>
    <property type="match status" value="1"/>
</dbReference>
<dbReference type="GO" id="GO:0006629">
    <property type="term" value="P:lipid metabolic process"/>
    <property type="evidence" value="ECO:0007669"/>
    <property type="project" value="UniProtKB-ARBA"/>
</dbReference>
<keyword evidence="4 8" id="KW-0479">Metal-binding</keyword>
<reference evidence="10" key="1">
    <citation type="journal article" date="2019" name="Gigascience">
        <title>De novo genome assembly of the endangered Acer yangbiense, a plant species with extremely small populations endemic to Yunnan Province, China.</title>
        <authorList>
            <person name="Yang J."/>
            <person name="Wariss H.M."/>
            <person name="Tao L."/>
            <person name="Zhang R."/>
            <person name="Yun Q."/>
            <person name="Hollingsworth P."/>
            <person name="Dao Z."/>
            <person name="Luo G."/>
            <person name="Guo H."/>
            <person name="Ma Y."/>
            <person name="Sun W."/>
        </authorList>
    </citation>
    <scope>NUCLEOTIDE SEQUENCE [LARGE SCALE GENOMIC DNA]</scope>
    <source>
        <strain evidence="10">cv. br00</strain>
    </source>
</reference>
<dbReference type="InterPro" id="IPR001128">
    <property type="entry name" value="Cyt_P450"/>
</dbReference>
<evidence type="ECO:0000256" key="7">
    <source>
        <dbReference type="ARBA" id="ARBA00023033"/>
    </source>
</evidence>
<evidence type="ECO:0000256" key="6">
    <source>
        <dbReference type="ARBA" id="ARBA00023004"/>
    </source>
</evidence>
<dbReference type="Proteomes" id="UP000326939">
    <property type="component" value="Chromosome 12"/>
</dbReference>
<keyword evidence="5 8" id="KW-0560">Oxidoreductase</keyword>
<dbReference type="Gene3D" id="1.10.630.10">
    <property type="entry name" value="Cytochrome P450"/>
    <property type="match status" value="1"/>
</dbReference>
<dbReference type="SUPFAM" id="SSF48264">
    <property type="entry name" value="Cytochrome P450"/>
    <property type="match status" value="1"/>
</dbReference>
<evidence type="ECO:0000313" key="10">
    <source>
        <dbReference type="Proteomes" id="UP000326939"/>
    </source>
</evidence>
<evidence type="ECO:0000256" key="8">
    <source>
        <dbReference type="RuleBase" id="RU000461"/>
    </source>
</evidence>
<evidence type="ECO:0000313" key="9">
    <source>
        <dbReference type="EMBL" id="KAB5532388.1"/>
    </source>
</evidence>
<evidence type="ECO:0000256" key="1">
    <source>
        <dbReference type="ARBA" id="ARBA00001971"/>
    </source>
</evidence>
<evidence type="ECO:0000256" key="4">
    <source>
        <dbReference type="ARBA" id="ARBA00022723"/>
    </source>
</evidence>
<evidence type="ECO:0000256" key="5">
    <source>
        <dbReference type="ARBA" id="ARBA00023002"/>
    </source>
</evidence>
<dbReference type="InterPro" id="IPR017972">
    <property type="entry name" value="Cyt_P450_CS"/>
</dbReference>
<dbReference type="GO" id="GO:0020037">
    <property type="term" value="F:heme binding"/>
    <property type="evidence" value="ECO:0007669"/>
    <property type="project" value="InterPro"/>
</dbReference>
<dbReference type="GO" id="GO:0005506">
    <property type="term" value="F:iron ion binding"/>
    <property type="evidence" value="ECO:0007669"/>
    <property type="project" value="InterPro"/>
</dbReference>
<sequence>MQDGKSSAEDDILPDGFKVKKGDDITYLAYAMRMMKSIWGGDAEEFHPERWLHDEIFQPESPFKFTAFHAGPRTCLGKESAYRQLKILAAVLLYFFRFKLKDSRKEATYRTMFTLHLDKGLHLYASPRL</sequence>
<comment type="similarity">
    <text evidence="2 8">Belongs to the cytochrome P450 family.</text>
</comment>
<protein>
    <recommendedName>
        <fullName evidence="11">Cytochrome P450</fullName>
    </recommendedName>
</protein>
<name>A0A5N5KQC6_9ROSI</name>
<gene>
    <name evidence="9" type="ORF">DKX38_019058</name>
</gene>
<evidence type="ECO:0000256" key="3">
    <source>
        <dbReference type="ARBA" id="ARBA00022617"/>
    </source>
</evidence>
<dbReference type="GO" id="GO:0016705">
    <property type="term" value="F:oxidoreductase activity, acting on paired donors, with incorporation or reduction of molecular oxygen"/>
    <property type="evidence" value="ECO:0007669"/>
    <property type="project" value="InterPro"/>
</dbReference>
<dbReference type="AlphaFoldDB" id="A0A5N5KQC6"/>
<keyword evidence="3 8" id="KW-0349">Heme</keyword>
<dbReference type="InterPro" id="IPR036396">
    <property type="entry name" value="Cyt_P450_sf"/>
</dbReference>
<keyword evidence="6 8" id="KW-0408">Iron</keyword>
<keyword evidence="7 8" id="KW-0503">Monooxygenase</keyword>
<evidence type="ECO:0000256" key="2">
    <source>
        <dbReference type="ARBA" id="ARBA00010617"/>
    </source>
</evidence>
<dbReference type="PROSITE" id="PS00086">
    <property type="entry name" value="CYTOCHROME_P450"/>
    <property type="match status" value="1"/>
</dbReference>
<proteinExistence type="inferred from homology"/>